<keyword evidence="4" id="KW-1185">Reference proteome</keyword>
<dbReference type="EMBL" id="FQZK01000013">
    <property type="protein sequence ID" value="SHK07147.1"/>
    <property type="molecule type" value="Genomic_DNA"/>
</dbReference>
<evidence type="ECO:0000313" key="3">
    <source>
        <dbReference type="EMBL" id="SHK07147.1"/>
    </source>
</evidence>
<feature type="transmembrane region" description="Helical" evidence="1">
    <location>
        <begin position="212"/>
        <end position="232"/>
    </location>
</feature>
<dbReference type="RefSeq" id="WP_084737556.1">
    <property type="nucleotide sequence ID" value="NZ_FQZK01000013.1"/>
</dbReference>
<sequence length="649" mass="68814">MPFPHRARGRLRALLLTVAPALLLLSAPAAADTPDDAAPAVAPQPTYAEHFAGLLAQEPEGAAVVVDGAIGGPVPPEEVERGIHEAFAPLGAPYHIVVTPYLGAGTDGGMDDILPAVRDRLGTDGFYAVLPPSGGFTELAVYGTDLSLEGGRDAVYDAEVYGEPAHEVARVLAAGLSGSEVPEGFEEEDEGGFLAEFRADTDPTRHNGPENLGFLVGIVAGALLSGAGWITWRSLRRGRIVVPVAAVLAALSATGVLVATTYAYTVDAPVGGHEIADPEKLVRLEPPYVVSTARVERIAEALAEDPLYVDPIMPLTREGLEDVPAALAAAPVPVFAAAVPLNHEDEAEGDPEVLAAALASVAEEDGVYLVVGPRHDGVAVGAAAHGLEADAYALWSPMAFNEERTPAAALESAAEALAEVEFTAGDGYRPGFADREVSLPGPRGERYWAGGFFGGLLLVGPLLAVAVIGLFYLAVHLPRLARSRPSRTALGERALRRLAVRETGRVRALVDREPDRIPAGSMVQAEAALMLMDRSPRELDLLGITVLSRRVLAAVEDPDADTVPCIVDPLHPFAAERAQSRTMGGRVPLCEECARLDDRTRSRRVLRLRGGATSHSYRVKPQDPWIRHSFGAKEPRRMVDLLLKENRVH</sequence>
<dbReference type="STRING" id="758803.SAMN05421803_11375"/>
<feature type="transmembrane region" description="Helical" evidence="1">
    <location>
        <begin position="447"/>
        <end position="475"/>
    </location>
</feature>
<protein>
    <recommendedName>
        <fullName evidence="5">DUF4350 domain-containing protein</fullName>
    </recommendedName>
</protein>
<evidence type="ECO:0000256" key="2">
    <source>
        <dbReference type="SAM" id="SignalP"/>
    </source>
</evidence>
<keyword evidence="1" id="KW-1133">Transmembrane helix</keyword>
<keyword evidence="1" id="KW-0812">Transmembrane</keyword>
<feature type="chain" id="PRO_5012635745" description="DUF4350 domain-containing protein" evidence="2">
    <location>
        <begin position="32"/>
        <end position="649"/>
    </location>
</feature>
<dbReference type="Proteomes" id="UP000184452">
    <property type="component" value="Unassembled WGS sequence"/>
</dbReference>
<organism evidence="3 4">
    <name type="scientific">Nocardiopsis flavescens</name>
    <dbReference type="NCBI Taxonomy" id="758803"/>
    <lineage>
        <taxon>Bacteria</taxon>
        <taxon>Bacillati</taxon>
        <taxon>Actinomycetota</taxon>
        <taxon>Actinomycetes</taxon>
        <taxon>Streptosporangiales</taxon>
        <taxon>Nocardiopsidaceae</taxon>
        <taxon>Nocardiopsis</taxon>
    </lineage>
</organism>
<dbReference type="AlphaFoldDB" id="A0A1M6PGY3"/>
<reference evidence="3 4" key="1">
    <citation type="submission" date="2016-11" db="EMBL/GenBank/DDBJ databases">
        <authorList>
            <person name="Jaros S."/>
            <person name="Januszkiewicz K."/>
            <person name="Wedrychowicz H."/>
        </authorList>
    </citation>
    <scope>NUCLEOTIDE SEQUENCE [LARGE SCALE GENOMIC DNA]</scope>
    <source>
        <strain evidence="3 4">CGMCC 4.5723</strain>
    </source>
</reference>
<proteinExistence type="predicted"/>
<accession>A0A1M6PGY3</accession>
<gene>
    <name evidence="3" type="ORF">SAMN05421803_11375</name>
</gene>
<evidence type="ECO:0000256" key="1">
    <source>
        <dbReference type="SAM" id="Phobius"/>
    </source>
</evidence>
<feature type="signal peptide" evidence="2">
    <location>
        <begin position="1"/>
        <end position="31"/>
    </location>
</feature>
<keyword evidence="1" id="KW-0472">Membrane</keyword>
<feature type="transmembrane region" description="Helical" evidence="1">
    <location>
        <begin position="244"/>
        <end position="264"/>
    </location>
</feature>
<dbReference type="OrthoDB" id="3425696at2"/>
<evidence type="ECO:0000313" key="4">
    <source>
        <dbReference type="Proteomes" id="UP000184452"/>
    </source>
</evidence>
<evidence type="ECO:0008006" key="5">
    <source>
        <dbReference type="Google" id="ProtNLM"/>
    </source>
</evidence>
<keyword evidence="2" id="KW-0732">Signal</keyword>
<name>A0A1M6PGY3_9ACTN</name>